<protein>
    <recommendedName>
        <fullName evidence="1">Heterokaryon incompatibility domain-containing protein</fullName>
    </recommendedName>
</protein>
<name>A0A439D151_9PEZI</name>
<dbReference type="InterPro" id="IPR010730">
    <property type="entry name" value="HET"/>
</dbReference>
<evidence type="ECO:0000313" key="3">
    <source>
        <dbReference type="Proteomes" id="UP000286045"/>
    </source>
</evidence>
<comment type="caution">
    <text evidence="2">The sequence shown here is derived from an EMBL/GenBank/DDBJ whole genome shotgun (WGS) entry which is preliminary data.</text>
</comment>
<dbReference type="PANTHER" id="PTHR10622:SF12">
    <property type="entry name" value="HET DOMAIN-CONTAINING PROTEIN"/>
    <property type="match status" value="1"/>
</dbReference>
<dbReference type="EMBL" id="RYZI01000213">
    <property type="protein sequence ID" value="RWA08193.1"/>
    <property type="molecule type" value="Genomic_DNA"/>
</dbReference>
<dbReference type="PANTHER" id="PTHR10622">
    <property type="entry name" value="HET DOMAIN-CONTAINING PROTEIN"/>
    <property type="match status" value="1"/>
</dbReference>
<evidence type="ECO:0000259" key="1">
    <source>
        <dbReference type="Pfam" id="PF06985"/>
    </source>
</evidence>
<dbReference type="AlphaFoldDB" id="A0A439D151"/>
<accession>A0A439D151</accession>
<reference evidence="2 3" key="1">
    <citation type="submission" date="2018-12" db="EMBL/GenBank/DDBJ databases">
        <title>Draft genome sequence of Xylaria grammica IHI A82.</title>
        <authorList>
            <person name="Buettner E."/>
            <person name="Kellner H."/>
        </authorList>
    </citation>
    <scope>NUCLEOTIDE SEQUENCE [LARGE SCALE GENOMIC DNA]</scope>
    <source>
        <strain evidence="2 3">IHI A82</strain>
    </source>
</reference>
<dbReference type="STRING" id="363999.A0A439D151"/>
<dbReference type="Pfam" id="PF06985">
    <property type="entry name" value="HET"/>
    <property type="match status" value="1"/>
</dbReference>
<dbReference type="Proteomes" id="UP000286045">
    <property type="component" value="Unassembled WGS sequence"/>
</dbReference>
<proteinExistence type="predicted"/>
<evidence type="ECO:0000313" key="2">
    <source>
        <dbReference type="EMBL" id="RWA08193.1"/>
    </source>
</evidence>
<organism evidence="2 3">
    <name type="scientific">Xylaria grammica</name>
    <dbReference type="NCBI Taxonomy" id="363999"/>
    <lineage>
        <taxon>Eukaryota</taxon>
        <taxon>Fungi</taxon>
        <taxon>Dikarya</taxon>
        <taxon>Ascomycota</taxon>
        <taxon>Pezizomycotina</taxon>
        <taxon>Sordariomycetes</taxon>
        <taxon>Xylariomycetidae</taxon>
        <taxon>Xylariales</taxon>
        <taxon>Xylariaceae</taxon>
        <taxon>Xylaria</taxon>
    </lineage>
</organism>
<sequence length="236" mass="27328">MRLVHTPSFKLVEFNKDLPPYAILSHTWRDKEATIEDFNAFTARLPRRRNMIDYEEAFEICQGKYQRFDKILGACGLAQKQGLKYVWIDTCCIDKSKSAELDESINSMFLWYERSHICYAYLEDFKLTGGVLNREAFGLCRWFKRAWTLQELLAPKFVFFYDQSWNPLGEKTSLGSILSDITGIETSFLTETTSIYTASVAKRMSWAAAREATREEDRAYSLLGIFGVNMSLIYGE</sequence>
<gene>
    <name evidence="2" type="ORF">EKO27_g6918</name>
</gene>
<keyword evidence="3" id="KW-1185">Reference proteome</keyword>
<feature type="domain" description="Heterokaryon incompatibility" evidence="1">
    <location>
        <begin position="21"/>
        <end position="126"/>
    </location>
</feature>